<evidence type="ECO:0008006" key="6">
    <source>
        <dbReference type="Google" id="ProtNLM"/>
    </source>
</evidence>
<evidence type="ECO:0000256" key="3">
    <source>
        <dbReference type="SAM" id="MobiDB-lite"/>
    </source>
</evidence>
<comment type="caution">
    <text evidence="4">The sequence shown here is derived from an EMBL/GenBank/DDBJ whole genome shotgun (WGS) entry which is preliminary data.</text>
</comment>
<dbReference type="PANTHER" id="PTHR10188">
    <property type="entry name" value="L-ASPARAGINASE"/>
    <property type="match status" value="1"/>
</dbReference>
<keyword evidence="5" id="KW-1185">Reference proteome</keyword>
<dbReference type="AlphaFoldDB" id="A0A1V6PHI2"/>
<feature type="compositionally biased region" description="Polar residues" evidence="3">
    <location>
        <begin position="233"/>
        <end position="250"/>
    </location>
</feature>
<accession>A0A1V6PHI2</accession>
<feature type="site" description="Cleavage; by autolysis" evidence="2">
    <location>
        <begin position="268"/>
        <end position="269"/>
    </location>
</feature>
<dbReference type="EMBL" id="MDYL01000004">
    <property type="protein sequence ID" value="OQD76508.1"/>
    <property type="molecule type" value="Genomic_DNA"/>
</dbReference>
<dbReference type="OMA" id="MKHRGRI"/>
<dbReference type="InterPro" id="IPR029055">
    <property type="entry name" value="Ntn_hydrolases_N"/>
</dbReference>
<reference evidence="5" key="1">
    <citation type="journal article" date="2017" name="Nat. Microbiol.">
        <title>Global analysis of biosynthetic gene clusters reveals vast potential of secondary metabolite production in Penicillium species.</title>
        <authorList>
            <person name="Nielsen J.C."/>
            <person name="Grijseels S."/>
            <person name="Prigent S."/>
            <person name="Ji B."/>
            <person name="Dainat J."/>
            <person name="Nielsen K.F."/>
            <person name="Frisvad J.C."/>
            <person name="Workman M."/>
            <person name="Nielsen J."/>
        </authorList>
    </citation>
    <scope>NUCLEOTIDE SEQUENCE [LARGE SCALE GENOMIC DNA]</scope>
    <source>
        <strain evidence="5">IBT 11843</strain>
    </source>
</reference>
<evidence type="ECO:0000256" key="2">
    <source>
        <dbReference type="PIRSR" id="PIRSR600246-3"/>
    </source>
</evidence>
<gene>
    <name evidence="4" type="ORF">PENDEC_c004G05745</name>
</gene>
<protein>
    <recommendedName>
        <fullName evidence="6">Asparaginase</fullName>
    </recommendedName>
</protein>
<feature type="active site" description="Nucleophile" evidence="1">
    <location>
        <position position="269"/>
    </location>
</feature>
<sequence>MGGSKRSKVPYAMFVHAGAGYHSRENEGKHLHACSEATEAGIAALRAGGTAMEAVEIAIMVLENNPITNAGYGSNLTAKGVVECDASIMDHLGRSGAAGAVPNVKNPIMLARKIYDEAYRSPGMSRVPPNLLVGEGAMDFAWSHNVPNVPDYALISPAARERWNIWTHEIEQYEVENPAEEKKAPNPWLRRPLPPMSAGMTRCTTPDLDRLEAGDLDQLQTGKTMDGQFPRVKSQSAEESTGFSKTGRSSYPNMNLTDGLDGADCITDTVGAVAIDRWGNIAAGSSSGGIGMKHRGRVGPAALIGIGTHVVPIDPSDPDRTTVAVVTSGTGEHISSTFAASICATRIYYSQKMGSAGVFTQVPEEEAINAMIENEFMNHPAVRNSDVGGSIGILAVKKTDDGIGLFFAHNTESFAVASMAAGDARPQTAMSRSRKNGSVAQGGLMIRPRKAFMAPREKKRHKTFQG</sequence>
<dbReference type="SUPFAM" id="SSF56235">
    <property type="entry name" value="N-terminal nucleophile aminohydrolases (Ntn hydrolases)"/>
    <property type="match status" value="1"/>
</dbReference>
<organism evidence="4 5">
    <name type="scientific">Penicillium decumbens</name>
    <dbReference type="NCBI Taxonomy" id="69771"/>
    <lineage>
        <taxon>Eukaryota</taxon>
        <taxon>Fungi</taxon>
        <taxon>Dikarya</taxon>
        <taxon>Ascomycota</taxon>
        <taxon>Pezizomycotina</taxon>
        <taxon>Eurotiomycetes</taxon>
        <taxon>Eurotiomycetidae</taxon>
        <taxon>Eurotiales</taxon>
        <taxon>Aspergillaceae</taxon>
        <taxon>Penicillium</taxon>
    </lineage>
</organism>
<name>A0A1V6PHI2_PENDC</name>
<dbReference type="GO" id="GO:0051604">
    <property type="term" value="P:protein maturation"/>
    <property type="evidence" value="ECO:0007669"/>
    <property type="project" value="TreeGrafter"/>
</dbReference>
<feature type="region of interest" description="Disordered" evidence="3">
    <location>
        <begin position="221"/>
        <end position="250"/>
    </location>
</feature>
<dbReference type="GO" id="GO:0004298">
    <property type="term" value="F:threonine-type endopeptidase activity"/>
    <property type="evidence" value="ECO:0007669"/>
    <property type="project" value="InterPro"/>
</dbReference>
<evidence type="ECO:0000313" key="5">
    <source>
        <dbReference type="Proteomes" id="UP000191522"/>
    </source>
</evidence>
<dbReference type="InterPro" id="IPR037464">
    <property type="entry name" value="Taspase1"/>
</dbReference>
<evidence type="ECO:0000313" key="4">
    <source>
        <dbReference type="EMBL" id="OQD76508.1"/>
    </source>
</evidence>
<dbReference type="Pfam" id="PF01112">
    <property type="entry name" value="Asparaginase_2"/>
    <property type="match status" value="2"/>
</dbReference>
<dbReference type="STRING" id="69771.A0A1V6PHI2"/>
<dbReference type="GO" id="GO:0005737">
    <property type="term" value="C:cytoplasm"/>
    <property type="evidence" value="ECO:0007669"/>
    <property type="project" value="TreeGrafter"/>
</dbReference>
<dbReference type="Gene3D" id="3.60.20.30">
    <property type="entry name" value="(Glycosyl)asparaginase"/>
    <property type="match status" value="1"/>
</dbReference>
<dbReference type="Proteomes" id="UP000191522">
    <property type="component" value="Unassembled WGS sequence"/>
</dbReference>
<dbReference type="OrthoDB" id="77601at2759"/>
<dbReference type="InterPro" id="IPR000246">
    <property type="entry name" value="Peptidase_T2"/>
</dbReference>
<evidence type="ECO:0000256" key="1">
    <source>
        <dbReference type="PIRSR" id="PIRSR600246-1"/>
    </source>
</evidence>
<dbReference type="FunFam" id="3.60.20.30:FF:000007">
    <property type="entry name" value="Similar to threonine aspartase"/>
    <property type="match status" value="1"/>
</dbReference>
<proteinExistence type="predicted"/>
<dbReference type="PANTHER" id="PTHR10188:SF8">
    <property type="entry name" value="THREONINE ASPARTASE 1"/>
    <property type="match status" value="1"/>
</dbReference>
<dbReference type="CDD" id="cd04514">
    <property type="entry name" value="Taspase1_like"/>
    <property type="match status" value="1"/>
</dbReference>